<feature type="region of interest" description="Disordered" evidence="2">
    <location>
        <begin position="29"/>
        <end position="60"/>
    </location>
</feature>
<evidence type="ECO:0000256" key="3">
    <source>
        <dbReference type="SAM" id="SignalP"/>
    </source>
</evidence>
<sequence length="286" mass="30883" precursor="true">MRVSFASLRLMAVVLISAGLTVAAVSAQDGNRQRGGGGGGGFGGRPGGGGGGGGMGGDPTFTLLRVDEVRTELEISPDQEEALKKLGEQMRPTRPEGVDFRSMSEEDRTKFFAKMQKESSEKMAEMKLQLDEVLFPEQMERLKEISLQAQGAQALGDPEVVSELKISDTQKKELDEVRESLREEMTTKMRELFSNRDGNSDMREQMTKMRSDMDEKIFAVLTPAQKTQFEEMKGEKFDLPDGALGGGRGGPGGGGDRGGDRGRAGGDRGRPGGDRGGRPSRDTSNE</sequence>
<feature type="compositionally biased region" description="Gly residues" evidence="2">
    <location>
        <begin position="243"/>
        <end position="256"/>
    </location>
</feature>
<accession>A0A5C6F7N9</accession>
<reference evidence="4 5" key="1">
    <citation type="submission" date="2019-02" db="EMBL/GenBank/DDBJ databases">
        <title>Deep-cultivation of Planctomycetes and their phenomic and genomic characterization uncovers novel biology.</title>
        <authorList>
            <person name="Wiegand S."/>
            <person name="Jogler M."/>
            <person name="Boedeker C."/>
            <person name="Pinto D."/>
            <person name="Vollmers J."/>
            <person name="Rivas-Marin E."/>
            <person name="Kohn T."/>
            <person name="Peeters S.H."/>
            <person name="Heuer A."/>
            <person name="Rast P."/>
            <person name="Oberbeckmann S."/>
            <person name="Bunk B."/>
            <person name="Jeske O."/>
            <person name="Meyerdierks A."/>
            <person name="Storesund J.E."/>
            <person name="Kallscheuer N."/>
            <person name="Luecker S."/>
            <person name="Lage O.M."/>
            <person name="Pohl T."/>
            <person name="Merkel B.J."/>
            <person name="Hornburger P."/>
            <person name="Mueller R.-W."/>
            <person name="Bruemmer F."/>
            <person name="Labrenz M."/>
            <person name="Spormann A.M."/>
            <person name="Op Den Camp H."/>
            <person name="Overmann J."/>
            <person name="Amann R."/>
            <person name="Jetten M.S.M."/>
            <person name="Mascher T."/>
            <person name="Medema M.H."/>
            <person name="Devos D.P."/>
            <person name="Kaster A.-K."/>
            <person name="Ovreas L."/>
            <person name="Rohde M."/>
            <person name="Galperin M.Y."/>
            <person name="Jogler C."/>
        </authorList>
    </citation>
    <scope>NUCLEOTIDE SEQUENCE [LARGE SCALE GENOMIC DNA]</scope>
    <source>
        <strain evidence="4 5">Poly51</strain>
    </source>
</reference>
<feature type="coiled-coil region" evidence="1">
    <location>
        <begin position="164"/>
        <end position="191"/>
    </location>
</feature>
<feature type="compositionally biased region" description="Basic and acidic residues" evidence="2">
    <location>
        <begin position="257"/>
        <end position="286"/>
    </location>
</feature>
<keyword evidence="1" id="KW-0175">Coiled coil</keyword>
<evidence type="ECO:0000256" key="2">
    <source>
        <dbReference type="SAM" id="MobiDB-lite"/>
    </source>
</evidence>
<dbReference type="RefSeq" id="WP_186775490.1">
    <property type="nucleotide sequence ID" value="NZ_SJPW01000003.1"/>
</dbReference>
<comment type="caution">
    <text evidence="4">The sequence shown here is derived from an EMBL/GenBank/DDBJ whole genome shotgun (WGS) entry which is preliminary data.</text>
</comment>
<dbReference type="Gene3D" id="1.20.120.1490">
    <property type="match status" value="1"/>
</dbReference>
<name>A0A5C6F7N9_9BACT</name>
<proteinExistence type="predicted"/>
<feature type="signal peptide" evidence="3">
    <location>
        <begin position="1"/>
        <end position="27"/>
    </location>
</feature>
<evidence type="ECO:0000313" key="4">
    <source>
        <dbReference type="EMBL" id="TWU56494.1"/>
    </source>
</evidence>
<gene>
    <name evidence="4" type="ORF">Poly51_24050</name>
</gene>
<feature type="chain" id="PRO_5022971763" description="Periplasmic repressor CpxP" evidence="3">
    <location>
        <begin position="28"/>
        <end position="286"/>
    </location>
</feature>
<evidence type="ECO:0008006" key="6">
    <source>
        <dbReference type="Google" id="ProtNLM"/>
    </source>
</evidence>
<keyword evidence="3" id="KW-0732">Signal</keyword>
<dbReference type="AlphaFoldDB" id="A0A5C6F7N9"/>
<feature type="compositionally biased region" description="Gly residues" evidence="2">
    <location>
        <begin position="33"/>
        <end position="57"/>
    </location>
</feature>
<dbReference type="EMBL" id="SJPW01000003">
    <property type="protein sequence ID" value="TWU56494.1"/>
    <property type="molecule type" value="Genomic_DNA"/>
</dbReference>
<evidence type="ECO:0000313" key="5">
    <source>
        <dbReference type="Proteomes" id="UP000318288"/>
    </source>
</evidence>
<protein>
    <recommendedName>
        <fullName evidence="6">Periplasmic repressor CpxP</fullName>
    </recommendedName>
</protein>
<evidence type="ECO:0000256" key="1">
    <source>
        <dbReference type="SAM" id="Coils"/>
    </source>
</evidence>
<feature type="region of interest" description="Disordered" evidence="2">
    <location>
        <begin position="231"/>
        <end position="286"/>
    </location>
</feature>
<organism evidence="4 5">
    <name type="scientific">Rubripirellula tenax</name>
    <dbReference type="NCBI Taxonomy" id="2528015"/>
    <lineage>
        <taxon>Bacteria</taxon>
        <taxon>Pseudomonadati</taxon>
        <taxon>Planctomycetota</taxon>
        <taxon>Planctomycetia</taxon>
        <taxon>Pirellulales</taxon>
        <taxon>Pirellulaceae</taxon>
        <taxon>Rubripirellula</taxon>
    </lineage>
</organism>
<dbReference type="Proteomes" id="UP000318288">
    <property type="component" value="Unassembled WGS sequence"/>
</dbReference>
<keyword evidence="5" id="KW-1185">Reference proteome</keyword>